<dbReference type="Gene3D" id="3.30.70.580">
    <property type="entry name" value="Pseudouridine synthase I, catalytic domain, N-terminal subdomain"/>
    <property type="match status" value="1"/>
</dbReference>
<sequence length="239" mass="26245">MRLQRFLALSGVASRRASEALITSGRVSVNGRIVTRLGTNVDPQRDTVEVDGKSVQEERKLYVLLNKPAGYLTAVADARGRSTVSDLVAGLPARLYPVGRLDMDTEGVLLLTNDGDFSFRLAHPRFGVEKVYHATVAGKPGAADIEALKRGVDIGGVVTSPAKVRMFKAGSRHSTIEITIHEGRKRQVKRMCKAIGHPVIRLRRIEYGGIRLGNLKPGQHRLLTHAEIESLRRKTELNV</sequence>
<evidence type="ECO:0000256" key="3">
    <source>
        <dbReference type="ARBA" id="ARBA00023235"/>
    </source>
</evidence>
<organism evidence="7 8">
    <name type="scientific">Abyssobacteria bacterium (strain SURF_5)</name>
    <dbReference type="NCBI Taxonomy" id="2093360"/>
    <lineage>
        <taxon>Bacteria</taxon>
        <taxon>Pseudomonadati</taxon>
        <taxon>Candidatus Hydrogenedentota</taxon>
        <taxon>Candidatus Abyssobacteria</taxon>
    </lineage>
</organism>
<dbReference type="NCBIfam" id="TIGR00093">
    <property type="entry name" value="pseudouridine synthase"/>
    <property type="match status" value="1"/>
</dbReference>
<proteinExistence type="inferred from homology"/>
<protein>
    <recommendedName>
        <fullName evidence="5">Pseudouridine synthase</fullName>
        <ecNumber evidence="5">5.4.99.-</ecNumber>
    </recommendedName>
</protein>
<evidence type="ECO:0000256" key="2">
    <source>
        <dbReference type="ARBA" id="ARBA00022884"/>
    </source>
</evidence>
<dbReference type="InterPro" id="IPR020094">
    <property type="entry name" value="TruA/RsuA/RluB/E/F_N"/>
</dbReference>
<dbReference type="InterPro" id="IPR002942">
    <property type="entry name" value="S4_RNA-bd"/>
</dbReference>
<dbReference type="Pfam" id="PF00849">
    <property type="entry name" value="PseudoU_synth_2"/>
    <property type="match status" value="1"/>
</dbReference>
<dbReference type="SUPFAM" id="SSF55120">
    <property type="entry name" value="Pseudouridine synthase"/>
    <property type="match status" value="1"/>
</dbReference>
<keyword evidence="2 4" id="KW-0694">RNA-binding</keyword>
<dbReference type="EMBL" id="QZKU01000076">
    <property type="protein sequence ID" value="RJP20539.1"/>
    <property type="molecule type" value="Genomic_DNA"/>
</dbReference>
<accession>A0A3A4NNJ6</accession>
<evidence type="ECO:0000313" key="7">
    <source>
        <dbReference type="EMBL" id="RJP20539.1"/>
    </source>
</evidence>
<dbReference type="GO" id="GO:0003723">
    <property type="term" value="F:RNA binding"/>
    <property type="evidence" value="ECO:0007669"/>
    <property type="project" value="UniProtKB-KW"/>
</dbReference>
<dbReference type="GO" id="GO:0005829">
    <property type="term" value="C:cytosol"/>
    <property type="evidence" value="ECO:0007669"/>
    <property type="project" value="UniProtKB-ARBA"/>
</dbReference>
<name>A0A3A4NNJ6_ABYX5</name>
<evidence type="ECO:0000259" key="6">
    <source>
        <dbReference type="SMART" id="SM00363"/>
    </source>
</evidence>
<dbReference type="SMART" id="SM00363">
    <property type="entry name" value="S4"/>
    <property type="match status" value="1"/>
</dbReference>
<evidence type="ECO:0000256" key="5">
    <source>
        <dbReference type="RuleBase" id="RU003887"/>
    </source>
</evidence>
<comment type="similarity">
    <text evidence="1 5">Belongs to the pseudouridine synthase RsuA family.</text>
</comment>
<dbReference type="CDD" id="cd02870">
    <property type="entry name" value="PseudoU_synth_RsuA_like"/>
    <property type="match status" value="1"/>
</dbReference>
<feature type="domain" description="RNA-binding S4" evidence="6">
    <location>
        <begin position="1"/>
        <end position="60"/>
    </location>
</feature>
<dbReference type="PROSITE" id="PS50889">
    <property type="entry name" value="S4"/>
    <property type="match status" value="1"/>
</dbReference>
<dbReference type="FunFam" id="3.30.70.1560:FF:000001">
    <property type="entry name" value="Pseudouridine synthase"/>
    <property type="match status" value="1"/>
</dbReference>
<comment type="caution">
    <text evidence="7">The sequence shown here is derived from an EMBL/GenBank/DDBJ whole genome shotgun (WGS) entry which is preliminary data.</text>
</comment>
<dbReference type="InterPro" id="IPR018496">
    <property type="entry name" value="PsdUridine_synth_RsuA/RluB_CS"/>
</dbReference>
<evidence type="ECO:0000256" key="4">
    <source>
        <dbReference type="PROSITE-ProRule" id="PRU00182"/>
    </source>
</evidence>
<dbReference type="InterPro" id="IPR042092">
    <property type="entry name" value="PsdUridine_s_RsuA/RluB/E/F_cat"/>
</dbReference>
<keyword evidence="3 5" id="KW-0413">Isomerase</keyword>
<dbReference type="PROSITE" id="PS01149">
    <property type="entry name" value="PSI_RSU"/>
    <property type="match status" value="1"/>
</dbReference>
<dbReference type="PANTHER" id="PTHR47683:SF2">
    <property type="entry name" value="RNA-BINDING S4 DOMAIN-CONTAINING PROTEIN"/>
    <property type="match status" value="1"/>
</dbReference>
<dbReference type="Proteomes" id="UP000265882">
    <property type="component" value="Unassembled WGS sequence"/>
</dbReference>
<dbReference type="PANTHER" id="PTHR47683">
    <property type="entry name" value="PSEUDOURIDINE SYNTHASE FAMILY PROTEIN-RELATED"/>
    <property type="match status" value="1"/>
</dbReference>
<dbReference type="InterPro" id="IPR020103">
    <property type="entry name" value="PsdUridine_synth_cat_dom_sf"/>
</dbReference>
<dbReference type="InterPro" id="IPR050343">
    <property type="entry name" value="RsuA_PseudoU_synthase"/>
</dbReference>
<dbReference type="GO" id="GO:0120159">
    <property type="term" value="F:rRNA pseudouridine synthase activity"/>
    <property type="evidence" value="ECO:0007669"/>
    <property type="project" value="UniProtKB-ARBA"/>
</dbReference>
<dbReference type="AlphaFoldDB" id="A0A3A4NNJ6"/>
<dbReference type="Gene3D" id="3.10.290.10">
    <property type="entry name" value="RNA-binding S4 domain"/>
    <property type="match status" value="1"/>
</dbReference>
<evidence type="ECO:0000256" key="1">
    <source>
        <dbReference type="ARBA" id="ARBA00008348"/>
    </source>
</evidence>
<gene>
    <name evidence="7" type="ORF">C4520_11255</name>
</gene>
<dbReference type="Gene3D" id="3.30.70.1560">
    <property type="entry name" value="Alpha-L RNA-binding motif"/>
    <property type="match status" value="1"/>
</dbReference>
<dbReference type="GO" id="GO:0000455">
    <property type="term" value="P:enzyme-directed rRNA pseudouridine synthesis"/>
    <property type="evidence" value="ECO:0007669"/>
    <property type="project" value="UniProtKB-ARBA"/>
</dbReference>
<dbReference type="InterPro" id="IPR000748">
    <property type="entry name" value="PsdUridine_synth_RsuA/RluB/E/F"/>
</dbReference>
<dbReference type="CDD" id="cd00165">
    <property type="entry name" value="S4"/>
    <property type="match status" value="1"/>
</dbReference>
<reference evidence="7 8" key="1">
    <citation type="journal article" date="2017" name="ISME J.">
        <title>Energy and carbon metabolisms in a deep terrestrial subsurface fluid microbial community.</title>
        <authorList>
            <person name="Momper L."/>
            <person name="Jungbluth S.P."/>
            <person name="Lee M.D."/>
            <person name="Amend J.P."/>
        </authorList>
    </citation>
    <scope>NUCLEOTIDE SEQUENCE [LARGE SCALE GENOMIC DNA]</scope>
    <source>
        <strain evidence="7">SURF_5</strain>
    </source>
</reference>
<dbReference type="EC" id="5.4.99.-" evidence="5"/>
<dbReference type="InterPro" id="IPR006145">
    <property type="entry name" value="PsdUridine_synth_RsuA/RluA"/>
</dbReference>
<dbReference type="FunFam" id="3.10.290.10:FF:000003">
    <property type="entry name" value="Pseudouridine synthase"/>
    <property type="match status" value="1"/>
</dbReference>
<dbReference type="InterPro" id="IPR036986">
    <property type="entry name" value="S4_RNA-bd_sf"/>
</dbReference>
<dbReference type="Pfam" id="PF01479">
    <property type="entry name" value="S4"/>
    <property type="match status" value="1"/>
</dbReference>
<evidence type="ECO:0000313" key="8">
    <source>
        <dbReference type="Proteomes" id="UP000265882"/>
    </source>
</evidence>
<dbReference type="SUPFAM" id="SSF55174">
    <property type="entry name" value="Alpha-L RNA-binding motif"/>
    <property type="match status" value="1"/>
</dbReference>